<keyword evidence="6 10" id="KW-1133">Transmembrane helix</keyword>
<comment type="similarity">
    <text evidence="2 10">Belongs to the fatty acyl-CoA reductase family.</text>
</comment>
<keyword evidence="7 10" id="KW-0443">Lipid metabolism</keyword>
<dbReference type="Pfam" id="PF07993">
    <property type="entry name" value="NAD_binding_4"/>
    <property type="match status" value="1"/>
</dbReference>
<evidence type="ECO:0000313" key="14">
    <source>
        <dbReference type="Proteomes" id="UP000494040"/>
    </source>
</evidence>
<dbReference type="KEGG" id="clec:106673808"/>
<dbReference type="GO" id="GO:0035336">
    <property type="term" value="P:long-chain fatty-acyl-CoA metabolic process"/>
    <property type="evidence" value="ECO:0007669"/>
    <property type="project" value="TreeGrafter"/>
</dbReference>
<name>A0A8I6SHN7_CIMLE</name>
<reference evidence="13" key="1">
    <citation type="submission" date="2022-01" db="UniProtKB">
        <authorList>
            <consortium name="EnsemblMetazoa"/>
        </authorList>
    </citation>
    <scope>IDENTIFICATION</scope>
</reference>
<accession>A0A8I6SHN7</accession>
<feature type="domain" description="Fatty acyl-CoA reductase C-terminal" evidence="11">
    <location>
        <begin position="359"/>
        <end position="451"/>
    </location>
</feature>
<keyword evidence="10" id="KW-0560">Oxidoreductase</keyword>
<feature type="domain" description="Thioester reductase (TE)" evidence="12">
    <location>
        <begin position="16"/>
        <end position="284"/>
    </location>
</feature>
<dbReference type="GO" id="GO:0080019">
    <property type="term" value="F:alcohol-forming very long-chain fatty acyl-CoA reductase activity"/>
    <property type="evidence" value="ECO:0007669"/>
    <property type="project" value="InterPro"/>
</dbReference>
<evidence type="ECO:0000256" key="5">
    <source>
        <dbReference type="ARBA" id="ARBA00022857"/>
    </source>
</evidence>
<dbReference type="GeneID" id="106673808"/>
<evidence type="ECO:0000256" key="8">
    <source>
        <dbReference type="ARBA" id="ARBA00023136"/>
    </source>
</evidence>
<dbReference type="OrthoDB" id="429813at2759"/>
<dbReference type="AlphaFoldDB" id="A0A8I6SHN7"/>
<evidence type="ECO:0000256" key="1">
    <source>
        <dbReference type="ARBA" id="ARBA00004141"/>
    </source>
</evidence>
<dbReference type="InterPro" id="IPR033640">
    <property type="entry name" value="FAR_C"/>
</dbReference>
<dbReference type="InterPro" id="IPR013120">
    <property type="entry name" value="FAR_NAD-bd"/>
</dbReference>
<evidence type="ECO:0000256" key="6">
    <source>
        <dbReference type="ARBA" id="ARBA00022989"/>
    </source>
</evidence>
<organism evidence="13 14">
    <name type="scientific">Cimex lectularius</name>
    <name type="common">Bed bug</name>
    <name type="synonym">Acanthia lectularia</name>
    <dbReference type="NCBI Taxonomy" id="79782"/>
    <lineage>
        <taxon>Eukaryota</taxon>
        <taxon>Metazoa</taxon>
        <taxon>Ecdysozoa</taxon>
        <taxon>Arthropoda</taxon>
        <taxon>Hexapoda</taxon>
        <taxon>Insecta</taxon>
        <taxon>Pterygota</taxon>
        <taxon>Neoptera</taxon>
        <taxon>Paraneoptera</taxon>
        <taxon>Hemiptera</taxon>
        <taxon>Heteroptera</taxon>
        <taxon>Panheteroptera</taxon>
        <taxon>Cimicomorpha</taxon>
        <taxon>Cimicidae</taxon>
        <taxon>Cimex</taxon>
    </lineage>
</organism>
<dbReference type="EnsemblMetazoa" id="XM_014406098.2">
    <property type="protein sequence ID" value="XP_014261584.1"/>
    <property type="gene ID" value="LOC106673808"/>
</dbReference>
<dbReference type="OMA" id="FEAGVWY"/>
<sequence length="517" mass="58872">MESPVADFYFGKCIFVTGGTGLMGKVLLEKLLYSCPGLDKIYVLLRSKRGKGADSRLEDIIKLPLFGRIRRECPHQLNKLVAISGDVAVENLGLSQQDEARLINETNIVVHGAASLKLDAKLKDAINMNTEGTLRVLELSKKMKNLDVVLHLSTAFCHGDIDVMEEKVYKPPHDPKDIIRLTHWLDDATLEKIAPDLLQPHPNTYTYSKRIAEALVDSYSSELPVCIIRPSIVTPAWRDPLEGWVDNLNGPVGIMVGGGKGVIRSMHCNGEYNAEVIPVDMAISGIIAIARDVALHKDKFQSTPVYNLTQSGTHPITWGEVLERGKICAWKNPFEWMLWYPNGNIYKSKAVHKMNVIFFHWLPAYFIDFLLFIFAQKTFMLKVQKKIQDGLEVLQYFTTRQWQFSNDNILRMRESLSQNDKEVFNLDFERVEVDPYLTSCILGARQYLLKEDLKSLPRCRRNLAVLWFLDKLVSVLFYAFLIWMVINFSEATKSILDTVVDQFSSLPFLRTISHKSA</sequence>
<keyword evidence="14" id="KW-1185">Reference proteome</keyword>
<dbReference type="CDD" id="cd05236">
    <property type="entry name" value="FAR-N_SDR_e"/>
    <property type="match status" value="1"/>
</dbReference>
<dbReference type="PANTHER" id="PTHR11011">
    <property type="entry name" value="MALE STERILITY PROTEIN 2-RELATED"/>
    <property type="match status" value="1"/>
</dbReference>
<comment type="function">
    <text evidence="10">Catalyzes the reduction of fatty acyl-CoA to fatty alcohols.</text>
</comment>
<evidence type="ECO:0000256" key="9">
    <source>
        <dbReference type="ARBA" id="ARBA00052530"/>
    </source>
</evidence>
<dbReference type="Gene3D" id="3.40.50.720">
    <property type="entry name" value="NAD(P)-binding Rossmann-like Domain"/>
    <property type="match status" value="1"/>
</dbReference>
<evidence type="ECO:0000259" key="12">
    <source>
        <dbReference type="Pfam" id="PF07993"/>
    </source>
</evidence>
<comment type="catalytic activity">
    <reaction evidence="9 10">
        <text>a long-chain fatty acyl-CoA + 2 NADPH + 2 H(+) = a long-chain primary fatty alcohol + 2 NADP(+) + CoA</text>
        <dbReference type="Rhea" id="RHEA:52716"/>
        <dbReference type="ChEBI" id="CHEBI:15378"/>
        <dbReference type="ChEBI" id="CHEBI:57287"/>
        <dbReference type="ChEBI" id="CHEBI:57783"/>
        <dbReference type="ChEBI" id="CHEBI:58349"/>
        <dbReference type="ChEBI" id="CHEBI:77396"/>
        <dbReference type="ChEBI" id="CHEBI:83139"/>
        <dbReference type="EC" id="1.2.1.84"/>
    </reaction>
</comment>
<keyword evidence="4 10" id="KW-0812">Transmembrane</keyword>
<evidence type="ECO:0000256" key="4">
    <source>
        <dbReference type="ARBA" id="ARBA00022692"/>
    </source>
</evidence>
<dbReference type="CDD" id="cd09071">
    <property type="entry name" value="FAR_C"/>
    <property type="match status" value="1"/>
</dbReference>
<evidence type="ECO:0000313" key="13">
    <source>
        <dbReference type="EnsemblMetazoa" id="XP_014261584.1"/>
    </source>
</evidence>
<dbReference type="Pfam" id="PF03015">
    <property type="entry name" value="Sterile"/>
    <property type="match status" value="1"/>
</dbReference>
<keyword evidence="3 10" id="KW-0444">Lipid biosynthesis</keyword>
<dbReference type="GO" id="GO:0016020">
    <property type="term" value="C:membrane"/>
    <property type="evidence" value="ECO:0007669"/>
    <property type="project" value="UniProtKB-SubCell"/>
</dbReference>
<dbReference type="PANTHER" id="PTHR11011:SF12">
    <property type="entry name" value="FATTY ACYL-COA REDUCTASE"/>
    <property type="match status" value="1"/>
</dbReference>
<dbReference type="SUPFAM" id="SSF51735">
    <property type="entry name" value="NAD(P)-binding Rossmann-fold domains"/>
    <property type="match status" value="1"/>
</dbReference>
<evidence type="ECO:0000259" key="11">
    <source>
        <dbReference type="Pfam" id="PF03015"/>
    </source>
</evidence>
<evidence type="ECO:0000256" key="3">
    <source>
        <dbReference type="ARBA" id="ARBA00022516"/>
    </source>
</evidence>
<feature type="transmembrane region" description="Helical" evidence="10">
    <location>
        <begin position="357"/>
        <end position="375"/>
    </location>
</feature>
<dbReference type="InterPro" id="IPR036291">
    <property type="entry name" value="NAD(P)-bd_dom_sf"/>
</dbReference>
<dbReference type="FunFam" id="3.40.50.720:FF:000143">
    <property type="entry name" value="Fatty acyl-CoA reductase"/>
    <property type="match status" value="1"/>
</dbReference>
<comment type="subcellular location">
    <subcellularLocation>
        <location evidence="1">Membrane</location>
        <topology evidence="1">Multi-pass membrane protein</topology>
    </subcellularLocation>
</comment>
<evidence type="ECO:0000256" key="7">
    <source>
        <dbReference type="ARBA" id="ARBA00023098"/>
    </source>
</evidence>
<keyword evidence="5 10" id="KW-0521">NADP</keyword>
<keyword evidence="8 10" id="KW-0472">Membrane</keyword>
<protein>
    <recommendedName>
        <fullName evidence="10">Fatty acyl-CoA reductase</fullName>
        <ecNumber evidence="10">1.2.1.84</ecNumber>
    </recommendedName>
</protein>
<dbReference type="Proteomes" id="UP000494040">
    <property type="component" value="Unassembled WGS sequence"/>
</dbReference>
<dbReference type="GO" id="GO:0102965">
    <property type="term" value="F:alcohol-forming long-chain fatty acyl-CoA reductase activity"/>
    <property type="evidence" value="ECO:0007669"/>
    <property type="project" value="UniProtKB-EC"/>
</dbReference>
<dbReference type="GO" id="GO:0005777">
    <property type="term" value="C:peroxisome"/>
    <property type="evidence" value="ECO:0007669"/>
    <property type="project" value="TreeGrafter"/>
</dbReference>
<proteinExistence type="inferred from homology"/>
<evidence type="ECO:0000256" key="2">
    <source>
        <dbReference type="ARBA" id="ARBA00005928"/>
    </source>
</evidence>
<feature type="transmembrane region" description="Helical" evidence="10">
    <location>
        <begin position="463"/>
        <end position="486"/>
    </location>
</feature>
<dbReference type="RefSeq" id="XP_014261584.1">
    <property type="nucleotide sequence ID" value="XM_014406098.2"/>
</dbReference>
<evidence type="ECO:0000256" key="10">
    <source>
        <dbReference type="RuleBase" id="RU363097"/>
    </source>
</evidence>
<dbReference type="EC" id="1.2.1.84" evidence="10"/>
<dbReference type="InterPro" id="IPR026055">
    <property type="entry name" value="FAR"/>
</dbReference>